<evidence type="ECO:0000313" key="4">
    <source>
        <dbReference type="EMBL" id="TFL07600.1"/>
    </source>
</evidence>
<dbReference type="EMBL" id="ML178814">
    <property type="protein sequence ID" value="TFL07600.1"/>
    <property type="molecule type" value="Genomic_DNA"/>
</dbReference>
<feature type="compositionally biased region" description="Basic and acidic residues" evidence="1">
    <location>
        <begin position="111"/>
        <end position="123"/>
    </location>
</feature>
<feature type="compositionally biased region" description="Low complexity" evidence="1">
    <location>
        <begin position="402"/>
        <end position="415"/>
    </location>
</feature>
<proteinExistence type="predicted"/>
<dbReference type="InterPro" id="IPR003245">
    <property type="entry name" value="Phytocyanin_dom"/>
</dbReference>
<name>A0A5C3R335_9AGAR</name>
<dbReference type="InterPro" id="IPR052953">
    <property type="entry name" value="Ser-rich/MCO-related"/>
</dbReference>
<feature type="signal peptide" evidence="2">
    <location>
        <begin position="1"/>
        <end position="19"/>
    </location>
</feature>
<feature type="region of interest" description="Disordered" evidence="1">
    <location>
        <begin position="401"/>
        <end position="450"/>
    </location>
</feature>
<dbReference type="InterPro" id="IPR008972">
    <property type="entry name" value="Cupredoxin"/>
</dbReference>
<dbReference type="OrthoDB" id="2331100at2759"/>
<feature type="compositionally biased region" description="Low complexity" evidence="1">
    <location>
        <begin position="148"/>
        <end position="162"/>
    </location>
</feature>
<dbReference type="PANTHER" id="PTHR34883:SF15">
    <property type="entry name" value="EXTRACELLULAR SERINE-RICH PROTEIN"/>
    <property type="match status" value="1"/>
</dbReference>
<evidence type="ECO:0000256" key="2">
    <source>
        <dbReference type="SAM" id="SignalP"/>
    </source>
</evidence>
<dbReference type="PANTHER" id="PTHR34883">
    <property type="entry name" value="SERINE-RICH PROTEIN, PUTATIVE-RELATED-RELATED"/>
    <property type="match status" value="1"/>
</dbReference>
<protein>
    <recommendedName>
        <fullName evidence="3">Phytocyanin domain-containing protein</fullName>
    </recommendedName>
</protein>
<dbReference type="GO" id="GO:0009055">
    <property type="term" value="F:electron transfer activity"/>
    <property type="evidence" value="ECO:0007669"/>
    <property type="project" value="InterPro"/>
</dbReference>
<feature type="region of interest" description="Disordered" evidence="1">
    <location>
        <begin position="36"/>
        <end position="166"/>
    </location>
</feature>
<accession>A0A5C3R335</accession>
<evidence type="ECO:0000313" key="5">
    <source>
        <dbReference type="Proteomes" id="UP000305067"/>
    </source>
</evidence>
<dbReference type="Pfam" id="PF02298">
    <property type="entry name" value="Cu_bind_like"/>
    <property type="match status" value="1"/>
</dbReference>
<dbReference type="Gene3D" id="2.60.40.420">
    <property type="entry name" value="Cupredoxins - blue copper proteins"/>
    <property type="match status" value="1"/>
</dbReference>
<feature type="domain" description="Phytocyanin" evidence="3">
    <location>
        <begin position="227"/>
        <end position="296"/>
    </location>
</feature>
<dbReference type="STRING" id="1884261.A0A5C3R335"/>
<evidence type="ECO:0000256" key="1">
    <source>
        <dbReference type="SAM" id="MobiDB-lite"/>
    </source>
</evidence>
<organism evidence="4 5">
    <name type="scientific">Pterulicium gracile</name>
    <dbReference type="NCBI Taxonomy" id="1884261"/>
    <lineage>
        <taxon>Eukaryota</taxon>
        <taxon>Fungi</taxon>
        <taxon>Dikarya</taxon>
        <taxon>Basidiomycota</taxon>
        <taxon>Agaricomycotina</taxon>
        <taxon>Agaricomycetes</taxon>
        <taxon>Agaricomycetidae</taxon>
        <taxon>Agaricales</taxon>
        <taxon>Pleurotineae</taxon>
        <taxon>Pterulaceae</taxon>
        <taxon>Pterulicium</taxon>
    </lineage>
</organism>
<keyword evidence="5" id="KW-1185">Reference proteome</keyword>
<dbReference type="Proteomes" id="UP000305067">
    <property type="component" value="Unassembled WGS sequence"/>
</dbReference>
<dbReference type="SUPFAM" id="SSF49503">
    <property type="entry name" value="Cupredoxins"/>
    <property type="match status" value="1"/>
</dbReference>
<evidence type="ECO:0000259" key="3">
    <source>
        <dbReference type="Pfam" id="PF02298"/>
    </source>
</evidence>
<reference evidence="4 5" key="1">
    <citation type="journal article" date="2019" name="Nat. Ecol. Evol.">
        <title>Megaphylogeny resolves global patterns of mushroom evolution.</title>
        <authorList>
            <person name="Varga T."/>
            <person name="Krizsan K."/>
            <person name="Foldi C."/>
            <person name="Dima B."/>
            <person name="Sanchez-Garcia M."/>
            <person name="Sanchez-Ramirez S."/>
            <person name="Szollosi G.J."/>
            <person name="Szarkandi J.G."/>
            <person name="Papp V."/>
            <person name="Albert L."/>
            <person name="Andreopoulos W."/>
            <person name="Angelini C."/>
            <person name="Antonin V."/>
            <person name="Barry K.W."/>
            <person name="Bougher N.L."/>
            <person name="Buchanan P."/>
            <person name="Buyck B."/>
            <person name="Bense V."/>
            <person name="Catcheside P."/>
            <person name="Chovatia M."/>
            <person name="Cooper J."/>
            <person name="Damon W."/>
            <person name="Desjardin D."/>
            <person name="Finy P."/>
            <person name="Geml J."/>
            <person name="Haridas S."/>
            <person name="Hughes K."/>
            <person name="Justo A."/>
            <person name="Karasinski D."/>
            <person name="Kautmanova I."/>
            <person name="Kiss B."/>
            <person name="Kocsube S."/>
            <person name="Kotiranta H."/>
            <person name="LaButti K.M."/>
            <person name="Lechner B.E."/>
            <person name="Liimatainen K."/>
            <person name="Lipzen A."/>
            <person name="Lukacs Z."/>
            <person name="Mihaltcheva S."/>
            <person name="Morgado L.N."/>
            <person name="Niskanen T."/>
            <person name="Noordeloos M.E."/>
            <person name="Ohm R.A."/>
            <person name="Ortiz-Santana B."/>
            <person name="Ovrebo C."/>
            <person name="Racz N."/>
            <person name="Riley R."/>
            <person name="Savchenko A."/>
            <person name="Shiryaev A."/>
            <person name="Soop K."/>
            <person name="Spirin V."/>
            <person name="Szebenyi C."/>
            <person name="Tomsovsky M."/>
            <person name="Tulloss R.E."/>
            <person name="Uehling J."/>
            <person name="Grigoriev I.V."/>
            <person name="Vagvolgyi C."/>
            <person name="Papp T."/>
            <person name="Martin F.M."/>
            <person name="Miettinen O."/>
            <person name="Hibbett D.S."/>
            <person name="Nagy L.G."/>
        </authorList>
    </citation>
    <scope>NUCLEOTIDE SEQUENCE [LARGE SCALE GENOMIC DNA]</scope>
    <source>
        <strain evidence="4 5">CBS 309.79</strain>
    </source>
</reference>
<sequence>MVRVSTFLGVAALLSSVLALPTPSNHEQKYPAVYEPMPQSQHEPAPPAEQQHEPMPPAEQQHEPMPPAEQQHEPMPPAEQQHEPMPPAEPPKHETPPPQHESSTVLSTAPPEHETPPPAEHESSTVLSTAPPSQETEPPKHEVPPPVEHSTSTSSAHGSGSTQWDTGYNDCVEKCVATYGVPAPTASYTPVQTTGHAGSTGTGATHTVIVAPTQGVLRFVPFTVNAAVGDTVMFNWGANNHTVTKASALLPCNRSQEDTVFASGVQNLGFSFTQVVNSTEPTYFFCGTPGHCAKGMFGIINPPVNSTPEASIESAMPKLTGEDADLYAQSQYVKSTTANNAAASTWGQNIDVSQLPEWSHTLVASNVLYMRTFLGLNPETLQADGSVSMSALEGTPMMWPEAVSNSGTGAANGAGETPSTEAPAAGPVPPSTAETNTAEEDTTAPPTGAGFSNSPRVFVAVFAAAATFFLL</sequence>
<gene>
    <name evidence="4" type="ORF">BDV98DRAFT_29866</name>
</gene>
<feature type="chain" id="PRO_5022755893" description="Phytocyanin domain-containing protein" evidence="2">
    <location>
        <begin position="20"/>
        <end position="471"/>
    </location>
</feature>
<dbReference type="AlphaFoldDB" id="A0A5C3R335"/>
<keyword evidence="2" id="KW-0732">Signal</keyword>